<reference evidence="3 4" key="1">
    <citation type="submission" date="2018-01" db="EMBL/GenBank/DDBJ databases">
        <title>Glutamicibacter soli strain NHPC-3 Whole genome sequence and assembly.</title>
        <authorList>
            <person name="Choudhury P."/>
            <person name="Gupta D."/>
            <person name="Sengupta K."/>
            <person name="Jawed A."/>
            <person name="Sultana N."/>
            <person name="Saha P."/>
        </authorList>
    </citation>
    <scope>NUCLEOTIDE SEQUENCE [LARGE SCALE GENOMIC DNA]</scope>
    <source>
        <strain evidence="3 4">NHPC-3</strain>
    </source>
</reference>
<name>A0A365YKG9_9MICC</name>
<proteinExistence type="predicted"/>
<feature type="region of interest" description="Disordered" evidence="1">
    <location>
        <begin position="1"/>
        <end position="51"/>
    </location>
</feature>
<dbReference type="EMBL" id="POAF01000002">
    <property type="protein sequence ID" value="RBM02887.1"/>
    <property type="molecule type" value="Genomic_DNA"/>
</dbReference>
<evidence type="ECO:0000313" key="4">
    <source>
        <dbReference type="Proteomes" id="UP000252167"/>
    </source>
</evidence>
<keyword evidence="4" id="KW-1185">Reference proteome</keyword>
<evidence type="ECO:0008006" key="5">
    <source>
        <dbReference type="Google" id="ProtNLM"/>
    </source>
</evidence>
<evidence type="ECO:0000313" key="3">
    <source>
        <dbReference type="EMBL" id="RBM02887.1"/>
    </source>
</evidence>
<evidence type="ECO:0000256" key="1">
    <source>
        <dbReference type="SAM" id="MobiDB-lite"/>
    </source>
</evidence>
<keyword evidence="2" id="KW-0472">Membrane</keyword>
<feature type="compositionally biased region" description="Polar residues" evidence="1">
    <location>
        <begin position="1"/>
        <end position="15"/>
    </location>
</feature>
<sequence length="226" mass="24753">MGIVQPENTENNTPATDAGTAPAISDEPTRRDLNDPKATFADLPYKPQLTEKQSKRANQTLKGMIISVAFCIAVFIPLYLLNPTPNEKAFESTVDLQATAQGASEMAGTELFAPELAEDEYANFARWQANTAQGVPYWEFGVVIEDSKFVWVRQAVDSNPTWVALITDSAVPAGTKQIDGVQWEVRTKDAKTYLISEEKDSTFVLSSDTGEAELLEMARLVSADAK</sequence>
<dbReference type="Pfam" id="PF14030">
    <property type="entry name" value="DUF4245"/>
    <property type="match status" value="1"/>
</dbReference>
<organism evidence="3 4">
    <name type="scientific">Glutamicibacter soli</name>
    <dbReference type="NCBI Taxonomy" id="453836"/>
    <lineage>
        <taxon>Bacteria</taxon>
        <taxon>Bacillati</taxon>
        <taxon>Actinomycetota</taxon>
        <taxon>Actinomycetes</taxon>
        <taxon>Micrococcales</taxon>
        <taxon>Micrococcaceae</taxon>
        <taxon>Glutamicibacter</taxon>
    </lineage>
</organism>
<gene>
    <name evidence="3" type="ORF">C1H84_05525</name>
</gene>
<comment type="caution">
    <text evidence="3">The sequence shown here is derived from an EMBL/GenBank/DDBJ whole genome shotgun (WGS) entry which is preliminary data.</text>
</comment>
<evidence type="ECO:0000256" key="2">
    <source>
        <dbReference type="SAM" id="Phobius"/>
    </source>
</evidence>
<accession>A0A365YKG9</accession>
<dbReference type="Proteomes" id="UP000252167">
    <property type="component" value="Unassembled WGS sequence"/>
</dbReference>
<dbReference type="InterPro" id="IPR025339">
    <property type="entry name" value="DUF4245"/>
</dbReference>
<keyword evidence="2" id="KW-1133">Transmembrane helix</keyword>
<feature type="transmembrane region" description="Helical" evidence="2">
    <location>
        <begin position="61"/>
        <end position="81"/>
    </location>
</feature>
<keyword evidence="2" id="KW-0812">Transmembrane</keyword>
<protein>
    <recommendedName>
        <fullName evidence="5">DUF4245 domain-containing protein</fullName>
    </recommendedName>
</protein>
<dbReference type="AlphaFoldDB" id="A0A365YKG9"/>